<dbReference type="PANTHER" id="PTHR15503">
    <property type="entry name" value="LDOC1 RELATED"/>
    <property type="match status" value="1"/>
</dbReference>
<dbReference type="EMBL" id="LXQA010000350">
    <property type="protein sequence ID" value="MCH79764.1"/>
    <property type="molecule type" value="Genomic_DNA"/>
</dbReference>
<reference evidence="2 3" key="1">
    <citation type="journal article" date="2018" name="Front. Plant Sci.">
        <title>Red Clover (Trifolium pratense) and Zigzag Clover (T. medium) - A Picture of Genomic Similarities and Differences.</title>
        <authorList>
            <person name="Dluhosova J."/>
            <person name="Istvanek J."/>
            <person name="Nedelnik J."/>
            <person name="Repkova J."/>
        </authorList>
    </citation>
    <scope>NUCLEOTIDE SEQUENCE [LARGE SCALE GENOMIC DNA]</scope>
    <source>
        <strain evidence="3">cv. 10/8</strain>
        <tissue evidence="2">Leaf</tissue>
    </source>
</reference>
<evidence type="ECO:0000313" key="2">
    <source>
        <dbReference type="EMBL" id="MCH79764.1"/>
    </source>
</evidence>
<organism evidence="2 3">
    <name type="scientific">Trifolium medium</name>
    <dbReference type="NCBI Taxonomy" id="97028"/>
    <lineage>
        <taxon>Eukaryota</taxon>
        <taxon>Viridiplantae</taxon>
        <taxon>Streptophyta</taxon>
        <taxon>Embryophyta</taxon>
        <taxon>Tracheophyta</taxon>
        <taxon>Spermatophyta</taxon>
        <taxon>Magnoliopsida</taxon>
        <taxon>eudicotyledons</taxon>
        <taxon>Gunneridae</taxon>
        <taxon>Pentapetalae</taxon>
        <taxon>rosids</taxon>
        <taxon>fabids</taxon>
        <taxon>Fabales</taxon>
        <taxon>Fabaceae</taxon>
        <taxon>Papilionoideae</taxon>
        <taxon>50 kb inversion clade</taxon>
        <taxon>NPAAA clade</taxon>
        <taxon>Hologalegina</taxon>
        <taxon>IRL clade</taxon>
        <taxon>Trifolieae</taxon>
        <taxon>Trifolium</taxon>
    </lineage>
</organism>
<dbReference type="Gene3D" id="2.40.70.10">
    <property type="entry name" value="Acid Proteases"/>
    <property type="match status" value="1"/>
</dbReference>
<dbReference type="Proteomes" id="UP000265520">
    <property type="component" value="Unassembled WGS sequence"/>
</dbReference>
<gene>
    <name evidence="2" type="ORF">A2U01_0000520</name>
</gene>
<dbReference type="Pfam" id="PF08284">
    <property type="entry name" value="RVP_2"/>
    <property type="match status" value="1"/>
</dbReference>
<evidence type="ECO:0000256" key="1">
    <source>
        <dbReference type="SAM" id="MobiDB-lite"/>
    </source>
</evidence>
<evidence type="ECO:0000313" key="3">
    <source>
        <dbReference type="Proteomes" id="UP000265520"/>
    </source>
</evidence>
<name>A0A392LZN1_9FABA</name>
<dbReference type="CDD" id="cd00303">
    <property type="entry name" value="retropepsin_like"/>
    <property type="match status" value="1"/>
</dbReference>
<proteinExistence type="predicted"/>
<accession>A0A392LZN1</accession>
<dbReference type="InterPro" id="IPR021109">
    <property type="entry name" value="Peptidase_aspartic_dom_sf"/>
</dbReference>
<comment type="caution">
    <text evidence="2">The sequence shown here is derived from an EMBL/GenBank/DDBJ whole genome shotgun (WGS) entry which is preliminary data.</text>
</comment>
<dbReference type="SUPFAM" id="SSF50630">
    <property type="entry name" value="Acid proteases"/>
    <property type="match status" value="1"/>
</dbReference>
<dbReference type="PANTHER" id="PTHR15503:SF22">
    <property type="entry name" value="TRANSPOSON TY3-I GAG POLYPROTEIN"/>
    <property type="match status" value="1"/>
</dbReference>
<keyword evidence="3" id="KW-1185">Reference proteome</keyword>
<dbReference type="InterPro" id="IPR032567">
    <property type="entry name" value="RTL1-rel"/>
</dbReference>
<feature type="non-terminal residue" evidence="2">
    <location>
        <position position="203"/>
    </location>
</feature>
<dbReference type="AlphaFoldDB" id="A0A392LZN1"/>
<protein>
    <recommendedName>
        <fullName evidence="4">RVP_2 domain-containing protein</fullName>
    </recommendedName>
</protein>
<feature type="region of interest" description="Disordered" evidence="1">
    <location>
        <begin position="182"/>
        <end position="203"/>
    </location>
</feature>
<evidence type="ECO:0008006" key="4">
    <source>
        <dbReference type="Google" id="ProtNLM"/>
    </source>
</evidence>
<sequence length="203" mass="22850">MGRVEQQQVNILVDGGSTHNFIQASVARDLGLQHSPTPSLRVMVGSGQELLCSHVCKGVQVIIQNHQFNVDLYVLGLRGAEIVLGAQWLKQLGPVLMDYHTLTMKFFHQGNCIELQGETFTIPSPLTFHQLQQITRHDTEAQFFSLKVYDPTRESLMLPSTPHPDPRIHSLLHHYAHLFEEPSHLPPPRNTDHHISLVPNATP</sequence>